<comment type="similarity">
    <text evidence="1">Belongs to the UPF0166 family.</text>
</comment>
<reference evidence="3" key="1">
    <citation type="journal article" date="2014" name="Int. J. Syst. Evol. Microbiol.">
        <title>Complete genome sequence of Corynebacterium casei LMG S-19264T (=DSM 44701T), isolated from a smear-ripened cheese.</title>
        <authorList>
            <consortium name="US DOE Joint Genome Institute (JGI-PGF)"/>
            <person name="Walter F."/>
            <person name="Albersmeier A."/>
            <person name="Kalinowski J."/>
            <person name="Ruckert C."/>
        </authorList>
    </citation>
    <scope>NUCLEOTIDE SEQUENCE</scope>
    <source>
        <strain evidence="3">CGMCC 4.7201</strain>
    </source>
</reference>
<proteinExistence type="inferred from homology"/>
<organism evidence="3 4">
    <name type="scientific">Wenjunlia tyrosinilytica</name>
    <dbReference type="NCBI Taxonomy" id="1544741"/>
    <lineage>
        <taxon>Bacteria</taxon>
        <taxon>Bacillati</taxon>
        <taxon>Actinomycetota</taxon>
        <taxon>Actinomycetes</taxon>
        <taxon>Kitasatosporales</taxon>
        <taxon>Streptomycetaceae</taxon>
        <taxon>Wenjunlia</taxon>
    </lineage>
</organism>
<keyword evidence="4" id="KW-1185">Reference proteome</keyword>
<reference evidence="3" key="2">
    <citation type="submission" date="2020-09" db="EMBL/GenBank/DDBJ databases">
        <authorList>
            <person name="Sun Q."/>
            <person name="Zhou Y."/>
        </authorList>
    </citation>
    <scope>NUCLEOTIDE SEQUENCE</scope>
    <source>
        <strain evidence="3">CGMCC 4.7201</strain>
    </source>
</reference>
<dbReference type="EMBL" id="BMMS01000006">
    <property type="protein sequence ID" value="GGO85134.1"/>
    <property type="molecule type" value="Genomic_DNA"/>
</dbReference>
<gene>
    <name evidence="3" type="ORF">GCM10012280_18220</name>
</gene>
<dbReference type="InterPro" id="IPR011322">
    <property type="entry name" value="N-reg_PII-like_a/b"/>
</dbReference>
<feature type="region of interest" description="Disordered" evidence="2">
    <location>
        <begin position="108"/>
        <end position="130"/>
    </location>
</feature>
<name>A0A917ZKA5_9ACTN</name>
<dbReference type="SUPFAM" id="SSF54913">
    <property type="entry name" value="GlnB-like"/>
    <property type="match status" value="1"/>
</dbReference>
<protein>
    <submittedName>
        <fullName evidence="3">UPF0166 protein</fullName>
    </submittedName>
</protein>
<dbReference type="Pfam" id="PF02641">
    <property type="entry name" value="DUF190"/>
    <property type="match status" value="1"/>
</dbReference>
<dbReference type="Gene3D" id="3.30.70.120">
    <property type="match status" value="1"/>
</dbReference>
<dbReference type="InterPro" id="IPR003793">
    <property type="entry name" value="UPF0166"/>
</dbReference>
<sequence length="130" mass="14039">MKEHHRGRRVTVFVSEQATWHHRPLYAEIVHRAHRARLAGATVLRGFEGFGASHRVHTSRILSLSGGLPVAVLIVDTAEAIDAFLPQLDEILERGTITIDDVDVIHYTPGGHDAPGRRTPGGPASGGEGS</sequence>
<dbReference type="AlphaFoldDB" id="A0A917ZKA5"/>
<accession>A0A917ZKA5</accession>
<evidence type="ECO:0000313" key="3">
    <source>
        <dbReference type="EMBL" id="GGO85134.1"/>
    </source>
</evidence>
<evidence type="ECO:0000313" key="4">
    <source>
        <dbReference type="Proteomes" id="UP000641932"/>
    </source>
</evidence>
<evidence type="ECO:0000256" key="2">
    <source>
        <dbReference type="SAM" id="MobiDB-lite"/>
    </source>
</evidence>
<evidence type="ECO:0000256" key="1">
    <source>
        <dbReference type="ARBA" id="ARBA00010554"/>
    </source>
</evidence>
<dbReference type="InterPro" id="IPR015867">
    <property type="entry name" value="N-reg_PII/ATP_PRibTrfase_C"/>
</dbReference>
<comment type="caution">
    <text evidence="3">The sequence shown here is derived from an EMBL/GenBank/DDBJ whole genome shotgun (WGS) entry which is preliminary data.</text>
</comment>
<dbReference type="RefSeq" id="WP_189131028.1">
    <property type="nucleotide sequence ID" value="NZ_BMMS01000006.1"/>
</dbReference>
<dbReference type="PANTHER" id="PTHR35983:SF1">
    <property type="entry name" value="UPF0166 PROTEIN TM_0021"/>
    <property type="match status" value="1"/>
</dbReference>
<dbReference type="Proteomes" id="UP000641932">
    <property type="component" value="Unassembled WGS sequence"/>
</dbReference>
<dbReference type="PANTHER" id="PTHR35983">
    <property type="entry name" value="UPF0166 PROTEIN TM_0021"/>
    <property type="match status" value="1"/>
</dbReference>